<sequence>MLMWLALSLGMGIASALIPIIVLEAYVLAVVLAQPQLPWWAMGLVVAVGQVAGKLLYFYAGRGDITLPKFLRRERDPERPKGKWSVRVDRFREVCARRPGWSYSVMLLSATASVPPYAAIAVIAGVARVSLLNFVSACLIGRFARFAALAAAPALVSGWLL</sequence>
<dbReference type="InterPro" id="IPR032816">
    <property type="entry name" value="VTT_dom"/>
</dbReference>
<proteinExistence type="predicted"/>
<name>A0A7W7G062_9PSEU</name>
<protein>
    <submittedName>
        <fullName evidence="3">Membrane protein YqaA with SNARE-associated domain</fullName>
    </submittedName>
</protein>
<evidence type="ECO:0000259" key="2">
    <source>
        <dbReference type="Pfam" id="PF09335"/>
    </source>
</evidence>
<evidence type="ECO:0000256" key="1">
    <source>
        <dbReference type="SAM" id="Phobius"/>
    </source>
</evidence>
<keyword evidence="4" id="KW-1185">Reference proteome</keyword>
<keyword evidence="1" id="KW-0812">Transmembrane</keyword>
<dbReference type="AlphaFoldDB" id="A0A7W7G062"/>
<keyword evidence="1" id="KW-0472">Membrane</keyword>
<dbReference type="EMBL" id="JACHMH010000001">
    <property type="protein sequence ID" value="MBB4681894.1"/>
    <property type="molecule type" value="Genomic_DNA"/>
</dbReference>
<accession>A0A7W7G062</accession>
<gene>
    <name evidence="3" type="ORF">HNR67_008012</name>
</gene>
<organism evidence="3 4">
    <name type="scientific">Crossiella cryophila</name>
    <dbReference type="NCBI Taxonomy" id="43355"/>
    <lineage>
        <taxon>Bacteria</taxon>
        <taxon>Bacillati</taxon>
        <taxon>Actinomycetota</taxon>
        <taxon>Actinomycetes</taxon>
        <taxon>Pseudonocardiales</taxon>
        <taxon>Pseudonocardiaceae</taxon>
        <taxon>Crossiella</taxon>
    </lineage>
</organism>
<feature type="transmembrane region" description="Helical" evidence="1">
    <location>
        <begin position="100"/>
        <end position="127"/>
    </location>
</feature>
<feature type="domain" description="VTT" evidence="2">
    <location>
        <begin position="29"/>
        <end position="150"/>
    </location>
</feature>
<keyword evidence="1" id="KW-1133">Transmembrane helix</keyword>
<dbReference type="Pfam" id="PF09335">
    <property type="entry name" value="VTT_dom"/>
    <property type="match status" value="1"/>
</dbReference>
<evidence type="ECO:0000313" key="3">
    <source>
        <dbReference type="EMBL" id="MBB4681894.1"/>
    </source>
</evidence>
<feature type="transmembrane region" description="Helical" evidence="1">
    <location>
        <begin position="39"/>
        <end position="60"/>
    </location>
</feature>
<evidence type="ECO:0000313" key="4">
    <source>
        <dbReference type="Proteomes" id="UP000533598"/>
    </source>
</evidence>
<dbReference type="Proteomes" id="UP000533598">
    <property type="component" value="Unassembled WGS sequence"/>
</dbReference>
<feature type="transmembrane region" description="Helical" evidence="1">
    <location>
        <begin position="139"/>
        <end position="160"/>
    </location>
</feature>
<reference evidence="3 4" key="1">
    <citation type="submission" date="2020-08" db="EMBL/GenBank/DDBJ databases">
        <title>Sequencing the genomes of 1000 actinobacteria strains.</title>
        <authorList>
            <person name="Klenk H.-P."/>
        </authorList>
    </citation>
    <scope>NUCLEOTIDE SEQUENCE [LARGE SCALE GENOMIC DNA]</scope>
    <source>
        <strain evidence="3 4">DSM 44230</strain>
    </source>
</reference>
<comment type="caution">
    <text evidence="3">The sequence shown here is derived from an EMBL/GenBank/DDBJ whole genome shotgun (WGS) entry which is preliminary data.</text>
</comment>